<dbReference type="InterPro" id="IPR033464">
    <property type="entry name" value="CSN8_PSD8_EIF3K"/>
</dbReference>
<dbReference type="GO" id="GO:0003743">
    <property type="term" value="F:translation initiation factor activity"/>
    <property type="evidence" value="ECO:0007669"/>
    <property type="project" value="InterPro"/>
</dbReference>
<gene>
    <name evidence="2" type="ORF">TCIL3000_11_14080</name>
</gene>
<protein>
    <submittedName>
        <fullName evidence="2">Uncharacterized protein TCIL3000_11_14080</fullName>
    </submittedName>
</protein>
<evidence type="ECO:0000259" key="1">
    <source>
        <dbReference type="Pfam" id="PF10075"/>
    </source>
</evidence>
<dbReference type="Pfam" id="PF10075">
    <property type="entry name" value="CSN8_PSD8_EIF3K"/>
    <property type="match status" value="1"/>
</dbReference>
<organism evidence="2">
    <name type="scientific">Trypanosoma congolense (strain IL3000)</name>
    <dbReference type="NCBI Taxonomy" id="1068625"/>
    <lineage>
        <taxon>Eukaryota</taxon>
        <taxon>Discoba</taxon>
        <taxon>Euglenozoa</taxon>
        <taxon>Kinetoplastea</taxon>
        <taxon>Metakinetoplastina</taxon>
        <taxon>Trypanosomatida</taxon>
        <taxon>Trypanosomatidae</taxon>
        <taxon>Trypanosoma</taxon>
        <taxon>Nannomonas</taxon>
    </lineage>
</organism>
<dbReference type="EMBL" id="HE575324">
    <property type="protein sequence ID" value="CCC96039.1"/>
    <property type="molecule type" value="Genomic_DNA"/>
</dbReference>
<feature type="domain" description="CSN8/PSMD8/EIF3K" evidence="1">
    <location>
        <begin position="40"/>
        <end position="155"/>
    </location>
</feature>
<name>G0V316_TRYCI</name>
<dbReference type="InterPro" id="IPR016020">
    <property type="entry name" value="Transl_init_fac_sub12_N_euk"/>
</dbReference>
<dbReference type="GO" id="GO:0043022">
    <property type="term" value="F:ribosome binding"/>
    <property type="evidence" value="ECO:0007669"/>
    <property type="project" value="InterPro"/>
</dbReference>
<evidence type="ECO:0000313" key="2">
    <source>
        <dbReference type="EMBL" id="CCC96039.1"/>
    </source>
</evidence>
<dbReference type="PANTHER" id="PTHR13022:SF0">
    <property type="entry name" value="EUKARYOTIC TRANSLATION INITIATION FACTOR 3 SUBUNIT K"/>
    <property type="match status" value="1"/>
</dbReference>
<accession>G0V316</accession>
<sequence>MSRDLAKEVEQALQEDRYDLHLFLRFLKSYVVSGTQPEKQLLLGILLQALPRFHTSDFSACISLIPSHVQDAPYIEKELGLIYDLENYLSCGRFVQFWDVWRESSGLPTFPSFEPNMRAAILTVIGSTLEHIQASDISMYIGIKSEEKLGDVLKDTARIAGNAVQLLDVNEQSVTFQKTVFNSPEGDCGQQPLRFSDIVSIVS</sequence>
<dbReference type="GO" id="GO:0006446">
    <property type="term" value="P:regulation of translational initiation"/>
    <property type="evidence" value="ECO:0007669"/>
    <property type="project" value="InterPro"/>
</dbReference>
<reference evidence="2" key="1">
    <citation type="journal article" date="2012" name="Proc. Natl. Acad. Sci. U.S.A.">
        <title>Antigenic diversity is generated by distinct evolutionary mechanisms in African trypanosome species.</title>
        <authorList>
            <person name="Jackson A.P."/>
            <person name="Berry A."/>
            <person name="Aslett M."/>
            <person name="Allison H.C."/>
            <person name="Burton P."/>
            <person name="Vavrova-Anderson J."/>
            <person name="Brown R."/>
            <person name="Browne H."/>
            <person name="Corton N."/>
            <person name="Hauser H."/>
            <person name="Gamble J."/>
            <person name="Gilderthorp R."/>
            <person name="Marcello L."/>
            <person name="McQuillan J."/>
            <person name="Otto T.D."/>
            <person name="Quail M.A."/>
            <person name="Sanders M.J."/>
            <person name="van Tonder A."/>
            <person name="Ginger M.L."/>
            <person name="Field M.C."/>
            <person name="Barry J.D."/>
            <person name="Hertz-Fowler C."/>
            <person name="Berriman M."/>
        </authorList>
    </citation>
    <scope>NUCLEOTIDE SEQUENCE</scope>
    <source>
        <strain evidence="2">IL3000</strain>
    </source>
</reference>
<dbReference type="VEuPathDB" id="TriTrypDB:TcIL3000.11.14080"/>
<dbReference type="SUPFAM" id="SSF48371">
    <property type="entry name" value="ARM repeat"/>
    <property type="match status" value="1"/>
</dbReference>
<dbReference type="GO" id="GO:0005852">
    <property type="term" value="C:eukaryotic translation initiation factor 3 complex"/>
    <property type="evidence" value="ECO:0007669"/>
    <property type="project" value="InterPro"/>
</dbReference>
<proteinExistence type="predicted"/>
<dbReference type="AlphaFoldDB" id="G0V316"/>
<dbReference type="Gene3D" id="1.25.40.250">
    <property type="entry name" value="ARM repeat, domain 1"/>
    <property type="match status" value="1"/>
</dbReference>
<dbReference type="InterPro" id="IPR016024">
    <property type="entry name" value="ARM-type_fold"/>
</dbReference>
<dbReference type="InterPro" id="IPR009374">
    <property type="entry name" value="eIF3k"/>
</dbReference>
<dbReference type="PANTHER" id="PTHR13022">
    <property type="entry name" value="EUKARYOTIC TRANSLATION INITIATION FACTOR 3 SUBUNIT 11"/>
    <property type="match status" value="1"/>
</dbReference>